<proteinExistence type="predicted"/>
<organism evidence="1 2">
    <name type="scientific">Corallococcus terminator</name>
    <dbReference type="NCBI Taxonomy" id="2316733"/>
    <lineage>
        <taxon>Bacteria</taxon>
        <taxon>Pseudomonadati</taxon>
        <taxon>Myxococcota</taxon>
        <taxon>Myxococcia</taxon>
        <taxon>Myxococcales</taxon>
        <taxon>Cystobacterineae</taxon>
        <taxon>Myxococcaceae</taxon>
        <taxon>Corallococcus</taxon>
    </lineage>
</organism>
<gene>
    <name evidence="1" type="ORF">D7V88_29860</name>
</gene>
<dbReference type="RefSeq" id="WP_120544015.1">
    <property type="nucleotide sequence ID" value="NZ_RAVZ01000263.1"/>
</dbReference>
<evidence type="ECO:0000313" key="1">
    <source>
        <dbReference type="EMBL" id="RKG78428.1"/>
    </source>
</evidence>
<evidence type="ECO:0000313" key="2">
    <source>
        <dbReference type="Proteomes" id="UP000268094"/>
    </source>
</evidence>
<protein>
    <submittedName>
        <fullName evidence="1">Uncharacterized protein</fullName>
    </submittedName>
</protein>
<sequence length="157" mass="17011">MSGDRLLLELFHDEDGDGTAELQVSVRSGAFSGQSSANFGLEQLRAFASALTAFPLGEEARRGLVGGTWSFHEADKTYKLHQVFVAISAYPINTRGSLGVQARLATRTDRAERPESANTVAVEIKTTYSALARFSEQFALLLNGRAQEAVLLTDETT</sequence>
<name>A0A3A8I786_9BACT</name>
<dbReference type="Proteomes" id="UP000268094">
    <property type="component" value="Unassembled WGS sequence"/>
</dbReference>
<accession>A0A3A8I786</accession>
<reference evidence="2" key="1">
    <citation type="submission" date="2018-09" db="EMBL/GenBank/DDBJ databases">
        <authorList>
            <person name="Livingstone P.G."/>
            <person name="Whitworth D.E."/>
        </authorList>
    </citation>
    <scope>NUCLEOTIDE SEQUENCE [LARGE SCALE GENOMIC DNA]</scope>
    <source>
        <strain evidence="2">CA054A</strain>
    </source>
</reference>
<dbReference type="OrthoDB" id="5522899at2"/>
<dbReference type="AlphaFoldDB" id="A0A3A8I786"/>
<dbReference type="EMBL" id="RAVZ01000263">
    <property type="protein sequence ID" value="RKG78428.1"/>
    <property type="molecule type" value="Genomic_DNA"/>
</dbReference>
<comment type="caution">
    <text evidence="1">The sequence shown here is derived from an EMBL/GenBank/DDBJ whole genome shotgun (WGS) entry which is preliminary data.</text>
</comment>
<keyword evidence="2" id="KW-1185">Reference proteome</keyword>